<evidence type="ECO:0000256" key="2">
    <source>
        <dbReference type="ARBA" id="ARBA00022574"/>
    </source>
</evidence>
<dbReference type="PANTHER" id="PTHR15722">
    <property type="entry name" value="IFT140/172-RELATED"/>
    <property type="match status" value="1"/>
</dbReference>
<evidence type="ECO:0000256" key="1">
    <source>
        <dbReference type="ARBA" id="ARBA00004138"/>
    </source>
</evidence>
<evidence type="ECO:0000313" key="6">
    <source>
        <dbReference type="EMBL" id="KAG0729872.1"/>
    </source>
</evidence>
<name>A0A8J5D582_CHIOP</name>
<accession>A0A8J5D582</accession>
<dbReference type="PANTHER" id="PTHR15722:SF2">
    <property type="entry name" value="INTRAFLAGELLAR TRANSPORT PROTEIN 172 HOMOLOG"/>
    <property type="match status" value="1"/>
</dbReference>
<evidence type="ECO:0000313" key="7">
    <source>
        <dbReference type="Proteomes" id="UP000770661"/>
    </source>
</evidence>
<reference evidence="6" key="1">
    <citation type="submission" date="2020-07" db="EMBL/GenBank/DDBJ databases">
        <title>The High-quality genome of the commercially important snow crab, Chionoecetes opilio.</title>
        <authorList>
            <person name="Jeong J.-H."/>
            <person name="Ryu S."/>
        </authorList>
    </citation>
    <scope>NUCLEOTIDE SEQUENCE</scope>
    <source>
        <strain evidence="6">MADBK_172401_WGS</strain>
        <tissue evidence="6">Digestive gland</tissue>
    </source>
</reference>
<keyword evidence="7" id="KW-1185">Reference proteome</keyword>
<sequence>MDMGVDKAALGCACVGVQVQGKYREAEKLYMSVHKPDLAITMSKKQRQFDQMEQEGNYQDAERHRVEADDWKVGISVYRGVDVWEAMAYRFEFAFELARTAAKQQVPEIQYKYALALEEEGNYRHAEQQFMQADKPKEAVLMYMHAQDWEGAQPVAEAHDPESVGDVLVGQAKVSFTEQDYPRAEALLLRAQRPELAVKFYRVHSYSPFYRYESYVDGAYKEFLKTEGKAEAHVDLAGALDSGHVCGGWPVVPGPGDSCGTWPSAAA</sequence>
<proteinExistence type="predicted"/>
<keyword evidence="4" id="KW-0969">Cilium</keyword>
<dbReference type="EMBL" id="JACEEZ010000720">
    <property type="protein sequence ID" value="KAG0729872.1"/>
    <property type="molecule type" value="Genomic_DNA"/>
</dbReference>
<keyword evidence="3" id="KW-0677">Repeat</keyword>
<dbReference type="GO" id="GO:0036064">
    <property type="term" value="C:ciliary basal body"/>
    <property type="evidence" value="ECO:0007669"/>
    <property type="project" value="TreeGrafter"/>
</dbReference>
<comment type="subcellular location">
    <subcellularLocation>
        <location evidence="1">Cell projection</location>
        <location evidence="1">Cilium</location>
    </subcellularLocation>
</comment>
<dbReference type="Proteomes" id="UP000770661">
    <property type="component" value="Unassembled WGS sequence"/>
</dbReference>
<protein>
    <submittedName>
        <fullName evidence="6">Intraflagellar transport protein 172</fullName>
    </submittedName>
</protein>
<keyword evidence="5" id="KW-0966">Cell projection</keyword>
<dbReference type="GO" id="GO:0030992">
    <property type="term" value="C:intraciliary transport particle B"/>
    <property type="evidence" value="ECO:0007669"/>
    <property type="project" value="TreeGrafter"/>
</dbReference>
<dbReference type="AlphaFoldDB" id="A0A8J5D582"/>
<dbReference type="OrthoDB" id="2186662at2759"/>
<evidence type="ECO:0000256" key="3">
    <source>
        <dbReference type="ARBA" id="ARBA00022737"/>
    </source>
</evidence>
<dbReference type="GO" id="GO:0005930">
    <property type="term" value="C:axoneme"/>
    <property type="evidence" value="ECO:0007669"/>
    <property type="project" value="TreeGrafter"/>
</dbReference>
<keyword evidence="2" id="KW-0853">WD repeat</keyword>
<dbReference type="GO" id="GO:0042073">
    <property type="term" value="P:intraciliary transport"/>
    <property type="evidence" value="ECO:0007669"/>
    <property type="project" value="TreeGrafter"/>
</dbReference>
<comment type="caution">
    <text evidence="6">The sequence shown here is derived from an EMBL/GenBank/DDBJ whole genome shotgun (WGS) entry which is preliminary data.</text>
</comment>
<gene>
    <name evidence="6" type="primary">IFT172_0</name>
    <name evidence="6" type="ORF">GWK47_029439</name>
</gene>
<organism evidence="6 7">
    <name type="scientific">Chionoecetes opilio</name>
    <name type="common">Atlantic snow crab</name>
    <name type="synonym">Cancer opilio</name>
    <dbReference type="NCBI Taxonomy" id="41210"/>
    <lineage>
        <taxon>Eukaryota</taxon>
        <taxon>Metazoa</taxon>
        <taxon>Ecdysozoa</taxon>
        <taxon>Arthropoda</taxon>
        <taxon>Crustacea</taxon>
        <taxon>Multicrustacea</taxon>
        <taxon>Malacostraca</taxon>
        <taxon>Eumalacostraca</taxon>
        <taxon>Eucarida</taxon>
        <taxon>Decapoda</taxon>
        <taxon>Pleocyemata</taxon>
        <taxon>Brachyura</taxon>
        <taxon>Eubrachyura</taxon>
        <taxon>Majoidea</taxon>
        <taxon>Majidae</taxon>
        <taxon>Chionoecetes</taxon>
    </lineage>
</organism>
<evidence type="ECO:0000256" key="5">
    <source>
        <dbReference type="ARBA" id="ARBA00023273"/>
    </source>
</evidence>
<evidence type="ECO:0000256" key="4">
    <source>
        <dbReference type="ARBA" id="ARBA00023069"/>
    </source>
</evidence>